<evidence type="ECO:0000256" key="2">
    <source>
        <dbReference type="ARBA" id="ARBA00022679"/>
    </source>
</evidence>
<dbReference type="InterPro" id="IPR054696">
    <property type="entry name" value="GTP-eEF1A_C"/>
</dbReference>
<dbReference type="CDD" id="cd03695">
    <property type="entry name" value="CysN_NodQ_II"/>
    <property type="match status" value="1"/>
</dbReference>
<dbReference type="PRINTS" id="PR00315">
    <property type="entry name" value="ELONGATNFCT"/>
</dbReference>
<dbReference type="SUPFAM" id="SSF50465">
    <property type="entry name" value="EF-Tu/eEF-1alpha/eIF2-gamma C-terminal domain"/>
    <property type="match status" value="1"/>
</dbReference>
<evidence type="ECO:0000256" key="1">
    <source>
        <dbReference type="ARBA" id="ARBA00012391"/>
    </source>
</evidence>
<evidence type="ECO:0000313" key="9">
    <source>
        <dbReference type="Proteomes" id="UP001597546"/>
    </source>
</evidence>
<dbReference type="InterPro" id="IPR009001">
    <property type="entry name" value="Transl_elong_EF1A/Init_IF2_C"/>
</dbReference>
<dbReference type="PANTHER" id="PTHR23115">
    <property type="entry name" value="TRANSLATION FACTOR"/>
    <property type="match status" value="1"/>
</dbReference>
<organism evidence="8 9">
    <name type="scientific">Pedobacter alpinus</name>
    <dbReference type="NCBI Taxonomy" id="1590643"/>
    <lineage>
        <taxon>Bacteria</taxon>
        <taxon>Pseudomonadati</taxon>
        <taxon>Bacteroidota</taxon>
        <taxon>Sphingobacteriia</taxon>
        <taxon>Sphingobacteriales</taxon>
        <taxon>Sphingobacteriaceae</taxon>
        <taxon>Pedobacter</taxon>
    </lineage>
</organism>
<dbReference type="Pfam" id="PF00009">
    <property type="entry name" value="GTP_EFTU"/>
    <property type="match status" value="1"/>
</dbReference>
<accession>A0ABW5TQN6</accession>
<feature type="domain" description="Tr-type G" evidence="7">
    <location>
        <begin position="1"/>
        <end position="214"/>
    </location>
</feature>
<dbReference type="CDD" id="cd04095">
    <property type="entry name" value="CysN_NoDQ_III"/>
    <property type="match status" value="1"/>
</dbReference>
<dbReference type="CDD" id="cd04166">
    <property type="entry name" value="CysN_ATPS"/>
    <property type="match status" value="1"/>
</dbReference>
<dbReference type="Gene3D" id="3.40.50.300">
    <property type="entry name" value="P-loop containing nucleotide triphosphate hydrolases"/>
    <property type="match status" value="1"/>
</dbReference>
<evidence type="ECO:0000259" key="7">
    <source>
        <dbReference type="PROSITE" id="PS51722"/>
    </source>
</evidence>
<evidence type="ECO:0000313" key="8">
    <source>
        <dbReference type="EMBL" id="MFD2731159.1"/>
    </source>
</evidence>
<dbReference type="EC" id="2.7.7.4" evidence="1"/>
<evidence type="ECO:0000256" key="5">
    <source>
        <dbReference type="ARBA" id="ARBA00022840"/>
    </source>
</evidence>
<dbReference type="PROSITE" id="PS51722">
    <property type="entry name" value="G_TR_2"/>
    <property type="match status" value="1"/>
</dbReference>
<keyword evidence="6" id="KW-0342">GTP-binding</keyword>
<dbReference type="SUPFAM" id="SSF52540">
    <property type="entry name" value="P-loop containing nucleoside triphosphate hydrolases"/>
    <property type="match status" value="1"/>
</dbReference>
<keyword evidence="9" id="KW-1185">Reference proteome</keyword>
<comment type="caution">
    <text evidence="8">The sequence shown here is derived from an EMBL/GenBank/DDBJ whole genome shotgun (WGS) entry which is preliminary data.</text>
</comment>
<dbReference type="InterPro" id="IPR050100">
    <property type="entry name" value="TRAFAC_GTPase_members"/>
</dbReference>
<evidence type="ECO:0000256" key="6">
    <source>
        <dbReference type="ARBA" id="ARBA00023134"/>
    </source>
</evidence>
<dbReference type="PROSITE" id="PS00301">
    <property type="entry name" value="G_TR_1"/>
    <property type="match status" value="1"/>
</dbReference>
<dbReference type="InterPro" id="IPR041757">
    <property type="entry name" value="CysN_GTP-bd"/>
</dbReference>
<dbReference type="InterPro" id="IPR009000">
    <property type="entry name" value="Transl_B-barrel_sf"/>
</dbReference>
<dbReference type="NCBIfam" id="TIGR00231">
    <property type="entry name" value="small_GTP"/>
    <property type="match status" value="1"/>
</dbReference>
<keyword evidence="2" id="KW-0808">Transferase</keyword>
<dbReference type="InterPro" id="IPR005225">
    <property type="entry name" value="Small_GTP-bd"/>
</dbReference>
<gene>
    <name evidence="8" type="ORF">ACFSSE_05525</name>
</gene>
<dbReference type="GO" id="GO:0016779">
    <property type="term" value="F:nucleotidyltransferase activity"/>
    <property type="evidence" value="ECO:0007669"/>
    <property type="project" value="UniProtKB-KW"/>
</dbReference>
<dbReference type="InterPro" id="IPR044139">
    <property type="entry name" value="CysN_NoDQ_III"/>
</dbReference>
<name>A0ABW5TQN6_9SPHI</name>
<keyword evidence="5" id="KW-0067">ATP-binding</keyword>
<dbReference type="NCBIfam" id="TIGR02034">
    <property type="entry name" value="CysN"/>
    <property type="match status" value="1"/>
</dbReference>
<keyword evidence="3 8" id="KW-0548">Nucleotidyltransferase</keyword>
<protein>
    <recommendedName>
        <fullName evidence="1">sulfate adenylyltransferase</fullName>
        <ecNumber evidence="1">2.7.7.4</ecNumber>
    </recommendedName>
</protein>
<dbReference type="InterPro" id="IPR000795">
    <property type="entry name" value="T_Tr_GTP-bd_dom"/>
</dbReference>
<dbReference type="InterPro" id="IPR031157">
    <property type="entry name" value="G_TR_CS"/>
</dbReference>
<dbReference type="InterPro" id="IPR027417">
    <property type="entry name" value="P-loop_NTPase"/>
</dbReference>
<dbReference type="Proteomes" id="UP001597546">
    <property type="component" value="Unassembled WGS sequence"/>
</dbReference>
<evidence type="ECO:0000256" key="3">
    <source>
        <dbReference type="ARBA" id="ARBA00022695"/>
    </source>
</evidence>
<dbReference type="Gene3D" id="2.40.30.10">
    <property type="entry name" value="Translation factors"/>
    <property type="match status" value="2"/>
</dbReference>
<keyword evidence="4" id="KW-0547">Nucleotide-binding</keyword>
<dbReference type="SUPFAM" id="SSF50447">
    <property type="entry name" value="Translation proteins"/>
    <property type="match status" value="1"/>
</dbReference>
<dbReference type="EMBL" id="JBHULV010000016">
    <property type="protein sequence ID" value="MFD2731159.1"/>
    <property type="molecule type" value="Genomic_DNA"/>
</dbReference>
<dbReference type="InterPro" id="IPR044138">
    <property type="entry name" value="CysN_II"/>
</dbReference>
<dbReference type="RefSeq" id="WP_379046766.1">
    <property type="nucleotide sequence ID" value="NZ_JBHSKW010000062.1"/>
</dbReference>
<evidence type="ECO:0000256" key="4">
    <source>
        <dbReference type="ARBA" id="ARBA00022741"/>
    </source>
</evidence>
<dbReference type="InterPro" id="IPR011779">
    <property type="entry name" value="SO4_adenylTrfase_lsu"/>
</dbReference>
<dbReference type="Pfam" id="PF22594">
    <property type="entry name" value="GTP-eEF1A_C"/>
    <property type="match status" value="1"/>
</dbReference>
<reference evidence="9" key="1">
    <citation type="journal article" date="2019" name="Int. J. Syst. Evol. Microbiol.">
        <title>The Global Catalogue of Microorganisms (GCM) 10K type strain sequencing project: providing services to taxonomists for standard genome sequencing and annotation.</title>
        <authorList>
            <consortium name="The Broad Institute Genomics Platform"/>
            <consortium name="The Broad Institute Genome Sequencing Center for Infectious Disease"/>
            <person name="Wu L."/>
            <person name="Ma J."/>
        </authorList>
    </citation>
    <scope>NUCLEOTIDE SEQUENCE [LARGE SCALE GENOMIC DNA]</scope>
    <source>
        <strain evidence="9">KCTC 42456</strain>
    </source>
</reference>
<proteinExistence type="predicted"/>
<sequence length="415" mass="46247">MDILKFLTAGSVDDGKSTLIGRLLYDTGSVLADQLEAIQKSNRKNDDGTVDLAILTDGLKAEREQGITIDVAYKYFQTEKRKFIIADTPGHIQYTRNMVTGASNADLAIILIDARKGVIEQTIRHSYLVSLLALEHVVVCVNKMDMVDYSEEVFDKIHADYHNLAVKLNMKEVTFIPVSALRGDNIVNGSEAMHWYKGKNLLEHLETVPVREMDTLLPARMAVQWVVRPQTDALHDYRGYAGRILSGALKVGETIKVYPSGTKSTISKIETYEGDHAIAEEGKSITLHLADEIDISRGDMVGEIERPPIVSNEIEADICWMDTRELDTSATYFIQHQSKVTRCKIKEVLYKVNINTLEKVNADSFGLNDIGRVEIKTADELAFDPYETNKRNGGAIIIDSRTNVTVGALMLRAAL</sequence>